<name>A0A9D4C1T8_DREPO</name>
<comment type="caution">
    <text evidence="1">The sequence shown here is derived from an EMBL/GenBank/DDBJ whole genome shotgun (WGS) entry which is preliminary data.</text>
</comment>
<dbReference type="EMBL" id="JAIWYP010000013">
    <property type="protein sequence ID" value="KAH3715620.1"/>
    <property type="molecule type" value="Genomic_DNA"/>
</dbReference>
<sequence>MASVKRRSEINALFVEDGHLRFDFSVCSVTLLCQPGFLAKNQLPSITSKHFMVPSLSRTCDHEDEDGLLCPVRAFKFYLSRVMSI</sequence>
<dbReference type="AlphaFoldDB" id="A0A9D4C1T8"/>
<accession>A0A9D4C1T8</accession>
<proteinExistence type="predicted"/>
<reference evidence="1" key="1">
    <citation type="journal article" date="2019" name="bioRxiv">
        <title>The Genome of the Zebra Mussel, Dreissena polymorpha: A Resource for Invasive Species Research.</title>
        <authorList>
            <person name="McCartney M.A."/>
            <person name="Auch B."/>
            <person name="Kono T."/>
            <person name="Mallez S."/>
            <person name="Zhang Y."/>
            <person name="Obille A."/>
            <person name="Becker A."/>
            <person name="Abrahante J.E."/>
            <person name="Garbe J."/>
            <person name="Badalamenti J.P."/>
            <person name="Herman A."/>
            <person name="Mangelson H."/>
            <person name="Liachko I."/>
            <person name="Sullivan S."/>
            <person name="Sone E.D."/>
            <person name="Koren S."/>
            <person name="Silverstein K.A.T."/>
            <person name="Beckman K.B."/>
            <person name="Gohl D.M."/>
        </authorList>
    </citation>
    <scope>NUCLEOTIDE SEQUENCE</scope>
    <source>
        <strain evidence="1">Duluth1</strain>
        <tissue evidence="1">Whole animal</tissue>
    </source>
</reference>
<keyword evidence="2" id="KW-1185">Reference proteome</keyword>
<protein>
    <submittedName>
        <fullName evidence="1">Uncharacterized protein</fullName>
    </submittedName>
</protein>
<reference evidence="1" key="2">
    <citation type="submission" date="2020-11" db="EMBL/GenBank/DDBJ databases">
        <authorList>
            <person name="McCartney M.A."/>
            <person name="Auch B."/>
            <person name="Kono T."/>
            <person name="Mallez S."/>
            <person name="Becker A."/>
            <person name="Gohl D.M."/>
            <person name="Silverstein K.A.T."/>
            <person name="Koren S."/>
            <person name="Bechman K.B."/>
            <person name="Herman A."/>
            <person name="Abrahante J.E."/>
            <person name="Garbe J."/>
        </authorList>
    </citation>
    <scope>NUCLEOTIDE SEQUENCE</scope>
    <source>
        <strain evidence="1">Duluth1</strain>
        <tissue evidence="1">Whole animal</tissue>
    </source>
</reference>
<gene>
    <name evidence="1" type="ORF">DPMN_058332</name>
</gene>
<organism evidence="1 2">
    <name type="scientific">Dreissena polymorpha</name>
    <name type="common">Zebra mussel</name>
    <name type="synonym">Mytilus polymorpha</name>
    <dbReference type="NCBI Taxonomy" id="45954"/>
    <lineage>
        <taxon>Eukaryota</taxon>
        <taxon>Metazoa</taxon>
        <taxon>Spiralia</taxon>
        <taxon>Lophotrochozoa</taxon>
        <taxon>Mollusca</taxon>
        <taxon>Bivalvia</taxon>
        <taxon>Autobranchia</taxon>
        <taxon>Heteroconchia</taxon>
        <taxon>Euheterodonta</taxon>
        <taxon>Imparidentia</taxon>
        <taxon>Neoheterodontei</taxon>
        <taxon>Myida</taxon>
        <taxon>Dreissenoidea</taxon>
        <taxon>Dreissenidae</taxon>
        <taxon>Dreissena</taxon>
    </lineage>
</organism>
<evidence type="ECO:0000313" key="1">
    <source>
        <dbReference type="EMBL" id="KAH3715620.1"/>
    </source>
</evidence>
<dbReference type="Proteomes" id="UP000828390">
    <property type="component" value="Unassembled WGS sequence"/>
</dbReference>
<evidence type="ECO:0000313" key="2">
    <source>
        <dbReference type="Proteomes" id="UP000828390"/>
    </source>
</evidence>